<dbReference type="PROSITE" id="PS51257">
    <property type="entry name" value="PROKAR_LIPOPROTEIN"/>
    <property type="match status" value="1"/>
</dbReference>
<name>A0A831RPF3_9GAMM</name>
<comment type="caution">
    <text evidence="4">The sequence shown here is derived from an EMBL/GenBank/DDBJ whole genome shotgun (WGS) entry which is preliminary data.</text>
</comment>
<comment type="similarity">
    <text evidence="1">Belongs to the membrane fusion protein (MFP) (TC 8.A.1) family.</text>
</comment>
<dbReference type="PANTHER" id="PTHR30469">
    <property type="entry name" value="MULTIDRUG RESISTANCE PROTEIN MDTA"/>
    <property type="match status" value="1"/>
</dbReference>
<sequence>MIRWIGTALAVVLLVTGCSKEPEKKELIRPVFAVQAGTDSGGSGRSFPGRAKANQEVDLSFRVSGPLIELPGDVVGRRYRKGEVIARIDPRDYEVKLQDAEGKLERARSALKRAEGEYRRELQIYKQDPGATSKTAVDRKRDQRDQAAGEVKSLEAAVQAARDNLEYTYLKAPFDGVVTARYVDNFQDVRARQKIVRLLDQSRIQIVVDIPETLISHLPEIEDFWVVFDAFPDHRIPAKLFEVGTEASQTTRTYPVTLIMDPPKDIEILAGMAGRAYGRLKSTAGGRPVVPANAVFTPDDEKQSYVWVIDRDSGTVSRRKVTLGPLAANGVIITEGLQPGEWVATAGVHSLHEGQKVRILEKGRG</sequence>
<dbReference type="Gene3D" id="2.40.30.170">
    <property type="match status" value="1"/>
</dbReference>
<dbReference type="InterPro" id="IPR006143">
    <property type="entry name" value="RND_pump_MFP"/>
</dbReference>
<reference evidence="4" key="1">
    <citation type="journal article" date="2020" name="mSystems">
        <title>Genome- and Community-Level Interaction Insights into Carbon Utilization and Element Cycling Functions of Hydrothermarchaeota in Hydrothermal Sediment.</title>
        <authorList>
            <person name="Zhou Z."/>
            <person name="Liu Y."/>
            <person name="Xu W."/>
            <person name="Pan J."/>
            <person name="Luo Z.H."/>
            <person name="Li M."/>
        </authorList>
    </citation>
    <scope>NUCLEOTIDE SEQUENCE [LARGE SCALE GENOMIC DNA]</scope>
    <source>
        <strain evidence="4">HyVt-443</strain>
    </source>
</reference>
<dbReference type="EMBL" id="DRKP01000115">
    <property type="protein sequence ID" value="HEB96761.1"/>
    <property type="molecule type" value="Genomic_DNA"/>
</dbReference>
<accession>A0A831RPF3</accession>
<feature type="coiled-coil region" evidence="2">
    <location>
        <begin position="97"/>
        <end position="164"/>
    </location>
</feature>
<dbReference type="InterPro" id="IPR058627">
    <property type="entry name" value="MdtA-like_C"/>
</dbReference>
<keyword evidence="2" id="KW-0175">Coiled coil</keyword>
<dbReference type="Pfam" id="PF25967">
    <property type="entry name" value="RND-MFP_C"/>
    <property type="match status" value="1"/>
</dbReference>
<dbReference type="AlphaFoldDB" id="A0A831RPF3"/>
<dbReference type="GO" id="GO:0015562">
    <property type="term" value="F:efflux transmembrane transporter activity"/>
    <property type="evidence" value="ECO:0007669"/>
    <property type="project" value="TreeGrafter"/>
</dbReference>
<dbReference type="Proteomes" id="UP000886251">
    <property type="component" value="Unassembled WGS sequence"/>
</dbReference>
<evidence type="ECO:0000256" key="2">
    <source>
        <dbReference type="SAM" id="Coils"/>
    </source>
</evidence>
<dbReference type="GO" id="GO:1990281">
    <property type="term" value="C:efflux pump complex"/>
    <property type="evidence" value="ECO:0007669"/>
    <property type="project" value="TreeGrafter"/>
</dbReference>
<dbReference type="Gene3D" id="1.10.287.470">
    <property type="entry name" value="Helix hairpin bin"/>
    <property type="match status" value="1"/>
</dbReference>
<evidence type="ECO:0000259" key="3">
    <source>
        <dbReference type="Pfam" id="PF25967"/>
    </source>
</evidence>
<dbReference type="Gene3D" id="2.40.420.20">
    <property type="match status" value="1"/>
</dbReference>
<dbReference type="Gene3D" id="2.40.50.100">
    <property type="match status" value="1"/>
</dbReference>
<dbReference type="SUPFAM" id="SSF111369">
    <property type="entry name" value="HlyD-like secretion proteins"/>
    <property type="match status" value="1"/>
</dbReference>
<organism evidence="4">
    <name type="scientific">Sedimenticola thiotaurini</name>
    <dbReference type="NCBI Taxonomy" id="1543721"/>
    <lineage>
        <taxon>Bacteria</taxon>
        <taxon>Pseudomonadati</taxon>
        <taxon>Pseudomonadota</taxon>
        <taxon>Gammaproteobacteria</taxon>
        <taxon>Chromatiales</taxon>
        <taxon>Sedimenticolaceae</taxon>
        <taxon>Sedimenticola</taxon>
    </lineage>
</organism>
<gene>
    <name evidence="4" type="ORF">ENI96_10075</name>
</gene>
<evidence type="ECO:0000256" key="1">
    <source>
        <dbReference type="ARBA" id="ARBA00009477"/>
    </source>
</evidence>
<dbReference type="PANTHER" id="PTHR30469:SF20">
    <property type="entry name" value="EFFLUX RND TRANSPORTER PERIPLASMIC ADAPTOR SUBUNIT"/>
    <property type="match status" value="1"/>
</dbReference>
<protein>
    <submittedName>
        <fullName evidence="4">Efflux RND transporter periplasmic adaptor subunit</fullName>
    </submittedName>
</protein>
<feature type="domain" description="Multidrug resistance protein MdtA-like C-terminal permuted SH3" evidence="3">
    <location>
        <begin position="289"/>
        <end position="348"/>
    </location>
</feature>
<dbReference type="NCBIfam" id="TIGR01730">
    <property type="entry name" value="RND_mfp"/>
    <property type="match status" value="1"/>
</dbReference>
<proteinExistence type="inferred from homology"/>
<evidence type="ECO:0000313" key="4">
    <source>
        <dbReference type="EMBL" id="HEB96761.1"/>
    </source>
</evidence>